<dbReference type="Proteomes" id="UP000186601">
    <property type="component" value="Unassembled WGS sequence"/>
</dbReference>
<comment type="caution">
    <text evidence="1">The sequence shown here is derived from an EMBL/GenBank/DDBJ whole genome shotgun (WGS) entry which is preliminary data.</text>
</comment>
<sequence length="340" mass="33657">MRMPSSSSFILATLASSTSLSSLVAAAPTEAQDPSAVSATSSNEAPNPGAGGLPDVLGTFTGALRAFSSFHILRVGLTMERATAGMRREIEARQLGPVLDTVAGALPVVDTVLGLLGLKRVDDMSTQSVLPDTQVKNIEVALQQLTKGLPIPLPLPALPLSAPVGNTARADRNWAHESNSGFVPFVMDATPASSTSSCATPTSSTSAIFAAAAPPAGAPNLPAGLPGLPPLPVTLPPLPVALPSVPGVIPSVPAGLPSLPIALPAPFSPALPANPPNTPNPPASPAPPAGGSAQAAGIPALGVPPLFGSVPGFNAAGVNETSSMTTGMSSSSMPSATKSV</sequence>
<evidence type="ECO:0000313" key="2">
    <source>
        <dbReference type="Proteomes" id="UP000186601"/>
    </source>
</evidence>
<keyword evidence="2" id="KW-1185">Reference proteome</keyword>
<dbReference type="AlphaFoldDB" id="A0A2R6NJY7"/>
<accession>A0A2R6NJY7</accession>
<gene>
    <name evidence="1" type="ORF">PHLCEN_2v11551</name>
</gene>
<organism evidence="1 2">
    <name type="scientific">Hermanssonia centrifuga</name>
    <dbReference type="NCBI Taxonomy" id="98765"/>
    <lineage>
        <taxon>Eukaryota</taxon>
        <taxon>Fungi</taxon>
        <taxon>Dikarya</taxon>
        <taxon>Basidiomycota</taxon>
        <taxon>Agaricomycotina</taxon>
        <taxon>Agaricomycetes</taxon>
        <taxon>Polyporales</taxon>
        <taxon>Meruliaceae</taxon>
        <taxon>Hermanssonia</taxon>
    </lineage>
</organism>
<dbReference type="EMBL" id="MLYV02001153">
    <property type="protein sequence ID" value="PSR72558.1"/>
    <property type="molecule type" value="Genomic_DNA"/>
</dbReference>
<proteinExistence type="predicted"/>
<name>A0A2R6NJY7_9APHY</name>
<evidence type="ECO:0000313" key="1">
    <source>
        <dbReference type="EMBL" id="PSR72558.1"/>
    </source>
</evidence>
<reference evidence="1 2" key="1">
    <citation type="submission" date="2018-02" db="EMBL/GenBank/DDBJ databases">
        <title>Genome sequence of the basidiomycete white-rot fungus Phlebia centrifuga.</title>
        <authorList>
            <person name="Granchi Z."/>
            <person name="Peng M."/>
            <person name="de Vries R.P."/>
            <person name="Hilden K."/>
            <person name="Makela M.R."/>
            <person name="Grigoriev I."/>
            <person name="Riley R."/>
        </authorList>
    </citation>
    <scope>NUCLEOTIDE SEQUENCE [LARGE SCALE GENOMIC DNA]</scope>
    <source>
        <strain evidence="1 2">FBCC195</strain>
    </source>
</reference>
<dbReference type="OrthoDB" id="3270985at2759"/>
<protein>
    <submittedName>
        <fullName evidence="1">Uncharacterized protein</fullName>
    </submittedName>
</protein>